<dbReference type="Proteomes" id="UP001286313">
    <property type="component" value="Unassembled WGS sequence"/>
</dbReference>
<proteinExistence type="predicted"/>
<protein>
    <submittedName>
        <fullName evidence="1">Uncharacterized protein</fullName>
    </submittedName>
</protein>
<keyword evidence="2" id="KW-1185">Reference proteome</keyword>
<dbReference type="EMBL" id="JAWQEG010008333">
    <property type="protein sequence ID" value="KAK3850536.1"/>
    <property type="molecule type" value="Genomic_DNA"/>
</dbReference>
<sequence>MRVDDETGVRDEKMMRRRRGEGSVWHCLPFFHFIPRSLITDTLPYHHLSLPSPLPSIINSPFRHHLSLPSSTLPSAITSPFHHLLSLPSSPLPTITTSSPYHHLISLFLTDQPHLMGSLDAQYED</sequence>
<evidence type="ECO:0000313" key="2">
    <source>
        <dbReference type="Proteomes" id="UP001286313"/>
    </source>
</evidence>
<comment type="caution">
    <text evidence="1">The sequence shown here is derived from an EMBL/GenBank/DDBJ whole genome shotgun (WGS) entry which is preliminary data.</text>
</comment>
<evidence type="ECO:0000313" key="1">
    <source>
        <dbReference type="EMBL" id="KAK3850536.1"/>
    </source>
</evidence>
<accession>A0AAE1BGU9</accession>
<gene>
    <name evidence="1" type="ORF">Pcinc_042767</name>
</gene>
<dbReference type="AlphaFoldDB" id="A0AAE1BGU9"/>
<reference evidence="1" key="1">
    <citation type="submission" date="2023-10" db="EMBL/GenBank/DDBJ databases">
        <title>Genome assemblies of two species of porcelain crab, Petrolisthes cinctipes and Petrolisthes manimaculis (Anomura: Porcellanidae).</title>
        <authorList>
            <person name="Angst P."/>
        </authorList>
    </citation>
    <scope>NUCLEOTIDE SEQUENCE</scope>
    <source>
        <strain evidence="1">PB745_01</strain>
        <tissue evidence="1">Gill</tissue>
    </source>
</reference>
<name>A0AAE1BGU9_PETCI</name>
<organism evidence="1 2">
    <name type="scientific">Petrolisthes cinctipes</name>
    <name type="common">Flat porcelain crab</name>
    <dbReference type="NCBI Taxonomy" id="88211"/>
    <lineage>
        <taxon>Eukaryota</taxon>
        <taxon>Metazoa</taxon>
        <taxon>Ecdysozoa</taxon>
        <taxon>Arthropoda</taxon>
        <taxon>Crustacea</taxon>
        <taxon>Multicrustacea</taxon>
        <taxon>Malacostraca</taxon>
        <taxon>Eumalacostraca</taxon>
        <taxon>Eucarida</taxon>
        <taxon>Decapoda</taxon>
        <taxon>Pleocyemata</taxon>
        <taxon>Anomura</taxon>
        <taxon>Galatheoidea</taxon>
        <taxon>Porcellanidae</taxon>
        <taxon>Petrolisthes</taxon>
    </lineage>
</organism>